<evidence type="ECO:0000313" key="2">
    <source>
        <dbReference type="Proteomes" id="UP001521116"/>
    </source>
</evidence>
<sequence length="125" mass="14368">MLFNIAAVKRCTEVRELCHMRSFDVRTVENQDVFRFDVSMDEIVSVKLPDANGYVQRHFPKLASVAESDASEVRVERAIFRVVHNKTIVEGQEARTDEWELASRRGQYVSDIDLMLISTAFVESD</sequence>
<gene>
    <name evidence="1" type="ORF">SLS56_002451</name>
</gene>
<evidence type="ECO:0000313" key="1">
    <source>
        <dbReference type="EMBL" id="KAL1634148.1"/>
    </source>
</evidence>
<dbReference type="Proteomes" id="UP001521116">
    <property type="component" value="Unassembled WGS sequence"/>
</dbReference>
<dbReference type="EMBL" id="JAJVDC020000017">
    <property type="protein sequence ID" value="KAL1634148.1"/>
    <property type="molecule type" value="Genomic_DNA"/>
</dbReference>
<accession>A0ABR3T3L0</accession>
<reference evidence="1 2" key="1">
    <citation type="submission" date="2024-02" db="EMBL/GenBank/DDBJ databases">
        <title>De novo assembly and annotation of 12 fungi associated with fruit tree decline syndrome in Ontario, Canada.</title>
        <authorList>
            <person name="Sulman M."/>
            <person name="Ellouze W."/>
            <person name="Ilyukhin E."/>
        </authorList>
    </citation>
    <scope>NUCLEOTIDE SEQUENCE [LARGE SCALE GENOMIC DNA]</scope>
    <source>
        <strain evidence="1 2">M1-105</strain>
    </source>
</reference>
<proteinExistence type="predicted"/>
<comment type="caution">
    <text evidence="1">The sequence shown here is derived from an EMBL/GenBank/DDBJ whole genome shotgun (WGS) entry which is preliminary data.</text>
</comment>
<organism evidence="1 2">
    <name type="scientific">Neofusicoccum ribis</name>
    <dbReference type="NCBI Taxonomy" id="45134"/>
    <lineage>
        <taxon>Eukaryota</taxon>
        <taxon>Fungi</taxon>
        <taxon>Dikarya</taxon>
        <taxon>Ascomycota</taxon>
        <taxon>Pezizomycotina</taxon>
        <taxon>Dothideomycetes</taxon>
        <taxon>Dothideomycetes incertae sedis</taxon>
        <taxon>Botryosphaeriales</taxon>
        <taxon>Botryosphaeriaceae</taxon>
        <taxon>Neofusicoccum</taxon>
    </lineage>
</organism>
<name>A0ABR3T3L0_9PEZI</name>
<keyword evidence="2" id="KW-1185">Reference proteome</keyword>
<protein>
    <submittedName>
        <fullName evidence="1">Uncharacterized protein</fullName>
    </submittedName>
</protein>